<proteinExistence type="predicted"/>
<dbReference type="EMBL" id="PISE01000015">
    <property type="protein sequence ID" value="PKG24221.1"/>
    <property type="molecule type" value="Genomic_DNA"/>
</dbReference>
<reference evidence="1 2" key="1">
    <citation type="journal article" date="2003" name="Int. J. Syst. Evol. Microbiol.">
        <title>Bacillus nealsonii sp. nov., isolated from a spacecraft-assembly facility, whose spores are gamma-radiation resistant.</title>
        <authorList>
            <person name="Venkateswaran K."/>
            <person name="Kempf M."/>
            <person name="Chen F."/>
            <person name="Satomi M."/>
            <person name="Nicholson W."/>
            <person name="Kern R."/>
        </authorList>
    </citation>
    <scope>NUCLEOTIDE SEQUENCE [LARGE SCALE GENOMIC DNA]</scope>
    <source>
        <strain evidence="1 2">FO-92</strain>
    </source>
</reference>
<evidence type="ECO:0008006" key="3">
    <source>
        <dbReference type="Google" id="ProtNLM"/>
    </source>
</evidence>
<sequence length="223" mass="24880">MYYPFIRDANQAKKRSMIVYGSSRVTLEPNIVNIQLGVINEDTELTKAQQKNASLIQQITQALIDQGISKEHIQTADYSIYPQYDYVDNIQQFRGYQVTHLLSITIEDISKTGSVIDTAVKNGANSVSNIHFSIKNKDIHYNTALKMALNNAIEKAKTIASDLKVHLDSVPAKILEQLTDHSPPIPYKALANSNVIAGTSTSIEAGQLQLEAKVEAKFYYYTQ</sequence>
<dbReference type="GO" id="GO:0006974">
    <property type="term" value="P:DNA damage response"/>
    <property type="evidence" value="ECO:0007669"/>
    <property type="project" value="TreeGrafter"/>
</dbReference>
<dbReference type="OrthoDB" id="9785192at2"/>
<keyword evidence="2" id="KW-1185">Reference proteome</keyword>
<name>A0A2N0Z3X3_9BACI</name>
<dbReference type="AlphaFoldDB" id="A0A2N0Z3X3"/>
<dbReference type="InterPro" id="IPR052022">
    <property type="entry name" value="26kDa_periplasmic_antigen"/>
</dbReference>
<dbReference type="PANTHER" id="PTHR34387">
    <property type="entry name" value="SLR1258 PROTEIN"/>
    <property type="match status" value="1"/>
</dbReference>
<gene>
    <name evidence="1" type="ORF">CWS01_07455</name>
</gene>
<organism evidence="1 2">
    <name type="scientific">Niallia nealsonii</name>
    <dbReference type="NCBI Taxonomy" id="115979"/>
    <lineage>
        <taxon>Bacteria</taxon>
        <taxon>Bacillati</taxon>
        <taxon>Bacillota</taxon>
        <taxon>Bacilli</taxon>
        <taxon>Bacillales</taxon>
        <taxon>Bacillaceae</taxon>
        <taxon>Niallia</taxon>
    </lineage>
</organism>
<comment type="caution">
    <text evidence="1">The sequence shown here is derived from an EMBL/GenBank/DDBJ whole genome shotgun (WGS) entry which is preliminary data.</text>
</comment>
<dbReference type="Gene3D" id="3.30.110.170">
    <property type="entry name" value="Protein of unknown function (DUF541), domain 1"/>
    <property type="match status" value="1"/>
</dbReference>
<evidence type="ECO:0000313" key="1">
    <source>
        <dbReference type="EMBL" id="PKG24221.1"/>
    </source>
</evidence>
<dbReference type="PANTHER" id="PTHR34387:SF1">
    <property type="entry name" value="PERIPLASMIC IMMUNOGENIC PROTEIN"/>
    <property type="match status" value="1"/>
</dbReference>
<evidence type="ECO:0000313" key="2">
    <source>
        <dbReference type="Proteomes" id="UP000233375"/>
    </source>
</evidence>
<dbReference type="Proteomes" id="UP000233375">
    <property type="component" value="Unassembled WGS sequence"/>
</dbReference>
<dbReference type="Gene3D" id="3.30.70.2970">
    <property type="entry name" value="Protein of unknown function (DUF541), domain 2"/>
    <property type="match status" value="1"/>
</dbReference>
<protein>
    <recommendedName>
        <fullName evidence="3">DUF541 domain-containing protein</fullName>
    </recommendedName>
</protein>
<dbReference type="Pfam" id="PF04402">
    <property type="entry name" value="SIMPL"/>
    <property type="match status" value="1"/>
</dbReference>
<accession>A0A2N0Z3X3</accession>
<dbReference type="RefSeq" id="WP_101176567.1">
    <property type="nucleotide sequence ID" value="NZ_PISE01000015.1"/>
</dbReference>
<dbReference type="InterPro" id="IPR007497">
    <property type="entry name" value="SIMPL/DUF541"/>
</dbReference>